<evidence type="ECO:0000256" key="4">
    <source>
        <dbReference type="ARBA" id="ARBA00035011"/>
    </source>
</evidence>
<sequence>MGRSNGSSKWSTAVVVAFCATVMVMLPEVTAKRYIVGGNMGWTSNVNYTLWAGNQTFYFGDWLFFVYDRNQNDILEVNKTNYETCNAEHPVHNYTTGAGRDVVELNVTHDRYFISSKGSCYGGMKLHVHLTKLPPPPRAAPVKSHASRFGGLRRQLVIPTVFAVAAIWDSLLLQRERVRDRCIVVVIEDDMSRSGGAVWRKTVLLVAAVAAAIVTCVMCRQPVRHTVGGSRELWKPNFNYTDWSLQETFYTGDWLYFRYDKHMFNVLEVNETSYNNCNDQGFIFNITRGAGRDVFELTEPKRYYFLSSGGYCYNGMKLAVNVVDFLPAPQPSPHPAKSGCNTITAINPLISSIMILVAWAVFIKNQ</sequence>
<dbReference type="PANTHER" id="PTHR33021">
    <property type="entry name" value="BLUE COPPER PROTEIN"/>
    <property type="match status" value="1"/>
</dbReference>
<dbReference type="InterPro" id="IPR008972">
    <property type="entry name" value="Cupredoxin"/>
</dbReference>
<feature type="transmembrane region" description="Helical" evidence="6">
    <location>
        <begin position="345"/>
        <end position="363"/>
    </location>
</feature>
<evidence type="ECO:0000256" key="6">
    <source>
        <dbReference type="SAM" id="Phobius"/>
    </source>
</evidence>
<dbReference type="GO" id="GO:0005886">
    <property type="term" value="C:plasma membrane"/>
    <property type="evidence" value="ECO:0007669"/>
    <property type="project" value="TreeGrafter"/>
</dbReference>
<dbReference type="GO" id="GO:0009055">
    <property type="term" value="F:electron transfer activity"/>
    <property type="evidence" value="ECO:0007669"/>
    <property type="project" value="InterPro"/>
</dbReference>
<evidence type="ECO:0000256" key="7">
    <source>
        <dbReference type="SAM" id="SignalP"/>
    </source>
</evidence>
<comment type="similarity">
    <text evidence="4">Belongs to the early nodulin-like (ENODL) family.</text>
</comment>
<dbReference type="AlphaFoldDB" id="A0A103XL45"/>
<name>A0A103XL45_CYNCS</name>
<gene>
    <name evidence="9" type="ORF">Ccrd_005285</name>
</gene>
<dbReference type="PROSITE" id="PS51485">
    <property type="entry name" value="PHYTOCYANIN"/>
    <property type="match status" value="2"/>
</dbReference>
<keyword evidence="1 7" id="KW-0732">Signal</keyword>
<accession>A0A103XL45</accession>
<evidence type="ECO:0000256" key="1">
    <source>
        <dbReference type="ARBA" id="ARBA00022729"/>
    </source>
</evidence>
<evidence type="ECO:0000259" key="8">
    <source>
        <dbReference type="PROSITE" id="PS51485"/>
    </source>
</evidence>
<comment type="caution">
    <text evidence="9">The sequence shown here is derived from an EMBL/GenBank/DDBJ whole genome shotgun (WGS) entry which is preliminary data.</text>
</comment>
<dbReference type="InterPro" id="IPR003245">
    <property type="entry name" value="Phytocyanin_dom"/>
</dbReference>
<keyword evidence="6" id="KW-1133">Transmembrane helix</keyword>
<evidence type="ECO:0000256" key="3">
    <source>
        <dbReference type="ARBA" id="ARBA00023180"/>
    </source>
</evidence>
<dbReference type="Proteomes" id="UP000243975">
    <property type="component" value="Unassembled WGS sequence"/>
</dbReference>
<dbReference type="OMA" id="CNTITAI"/>
<feature type="chain" id="PRO_5007118890" evidence="7">
    <location>
        <begin position="32"/>
        <end position="366"/>
    </location>
</feature>
<keyword evidence="3" id="KW-0325">Glycoprotein</keyword>
<evidence type="ECO:0000313" key="10">
    <source>
        <dbReference type="Proteomes" id="UP000243975"/>
    </source>
</evidence>
<keyword evidence="6" id="KW-0472">Membrane</keyword>
<dbReference type="EMBL" id="LEKV01004809">
    <property type="protein sequence ID" value="KVH92678.1"/>
    <property type="molecule type" value="Genomic_DNA"/>
</dbReference>
<proteinExistence type="inferred from homology"/>
<evidence type="ECO:0000256" key="2">
    <source>
        <dbReference type="ARBA" id="ARBA00023157"/>
    </source>
</evidence>
<dbReference type="Gramene" id="KVH92678">
    <property type="protein sequence ID" value="KVH92678"/>
    <property type="gene ID" value="Ccrd_005285"/>
</dbReference>
<keyword evidence="6" id="KW-0812">Transmembrane</keyword>
<dbReference type="PANTHER" id="PTHR33021:SF231">
    <property type="entry name" value="EARLY NODULIN-LIKE PROTEIN 17"/>
    <property type="match status" value="1"/>
</dbReference>
<evidence type="ECO:0000313" key="9">
    <source>
        <dbReference type="EMBL" id="KVH92678.1"/>
    </source>
</evidence>
<protein>
    <submittedName>
        <fullName evidence="9">Cupredoxin</fullName>
    </submittedName>
</protein>
<feature type="domain" description="Phytocyanin" evidence="8">
    <location>
        <begin position="223"/>
        <end position="324"/>
    </location>
</feature>
<reference evidence="9 10" key="1">
    <citation type="journal article" date="2016" name="Sci. Rep.">
        <title>The genome sequence of the outbreeding globe artichoke constructed de novo incorporating a phase-aware low-pass sequencing strategy of F1 progeny.</title>
        <authorList>
            <person name="Scaglione D."/>
            <person name="Reyes-Chin-Wo S."/>
            <person name="Acquadro A."/>
            <person name="Froenicke L."/>
            <person name="Portis E."/>
            <person name="Beitel C."/>
            <person name="Tirone M."/>
            <person name="Mauro R."/>
            <person name="Lo Monaco A."/>
            <person name="Mauromicale G."/>
            <person name="Faccioli P."/>
            <person name="Cattivelli L."/>
            <person name="Rieseberg L."/>
            <person name="Michelmore R."/>
            <person name="Lanteri S."/>
        </authorList>
    </citation>
    <scope>NUCLEOTIDE SEQUENCE [LARGE SCALE GENOMIC DNA]</scope>
    <source>
        <strain evidence="9">2C</strain>
    </source>
</reference>
<keyword evidence="2" id="KW-1015">Disulfide bond</keyword>
<dbReference type="InterPro" id="IPR039391">
    <property type="entry name" value="Phytocyanin-like"/>
</dbReference>
<keyword evidence="10" id="KW-1185">Reference proteome</keyword>
<dbReference type="Gene3D" id="2.60.40.420">
    <property type="entry name" value="Cupredoxins - blue copper proteins"/>
    <property type="match status" value="2"/>
</dbReference>
<feature type="signal peptide" evidence="7">
    <location>
        <begin position="1"/>
        <end position="31"/>
    </location>
</feature>
<evidence type="ECO:0000256" key="5">
    <source>
        <dbReference type="ARBA" id="ARBA00037626"/>
    </source>
</evidence>
<dbReference type="STRING" id="59895.A0A103XL45"/>
<dbReference type="FunFam" id="2.60.40.420:FF:000018">
    <property type="entry name" value="Lamin-like protein"/>
    <property type="match status" value="2"/>
</dbReference>
<dbReference type="Pfam" id="PF02298">
    <property type="entry name" value="Cu_bind_like"/>
    <property type="match status" value="2"/>
</dbReference>
<organism evidence="9 10">
    <name type="scientific">Cynara cardunculus var. scolymus</name>
    <name type="common">Globe artichoke</name>
    <name type="synonym">Cynara scolymus</name>
    <dbReference type="NCBI Taxonomy" id="59895"/>
    <lineage>
        <taxon>Eukaryota</taxon>
        <taxon>Viridiplantae</taxon>
        <taxon>Streptophyta</taxon>
        <taxon>Embryophyta</taxon>
        <taxon>Tracheophyta</taxon>
        <taxon>Spermatophyta</taxon>
        <taxon>Magnoliopsida</taxon>
        <taxon>eudicotyledons</taxon>
        <taxon>Gunneridae</taxon>
        <taxon>Pentapetalae</taxon>
        <taxon>asterids</taxon>
        <taxon>campanulids</taxon>
        <taxon>Asterales</taxon>
        <taxon>Asteraceae</taxon>
        <taxon>Carduoideae</taxon>
        <taxon>Cardueae</taxon>
        <taxon>Carduinae</taxon>
        <taxon>Cynara</taxon>
    </lineage>
</organism>
<comment type="function">
    <text evidence="5">May act as a carbohydrate transporter.</text>
</comment>
<feature type="domain" description="Phytocyanin" evidence="8">
    <location>
        <begin position="32"/>
        <end position="132"/>
    </location>
</feature>
<dbReference type="SUPFAM" id="SSF49503">
    <property type="entry name" value="Cupredoxins"/>
    <property type="match status" value="2"/>
</dbReference>